<comment type="caution">
    <text evidence="1">The sequence shown here is derived from an EMBL/GenBank/DDBJ whole genome shotgun (WGS) entry which is preliminary data.</text>
</comment>
<dbReference type="AlphaFoldDB" id="A0AAV7NRH9"/>
<protein>
    <submittedName>
        <fullName evidence="1">Uncharacterized protein</fullName>
    </submittedName>
</protein>
<organism evidence="1 2">
    <name type="scientific">Pleurodeles waltl</name>
    <name type="common">Iberian ribbed newt</name>
    <dbReference type="NCBI Taxonomy" id="8319"/>
    <lineage>
        <taxon>Eukaryota</taxon>
        <taxon>Metazoa</taxon>
        <taxon>Chordata</taxon>
        <taxon>Craniata</taxon>
        <taxon>Vertebrata</taxon>
        <taxon>Euteleostomi</taxon>
        <taxon>Amphibia</taxon>
        <taxon>Batrachia</taxon>
        <taxon>Caudata</taxon>
        <taxon>Salamandroidea</taxon>
        <taxon>Salamandridae</taxon>
        <taxon>Pleurodelinae</taxon>
        <taxon>Pleurodeles</taxon>
    </lineage>
</organism>
<evidence type="ECO:0000313" key="2">
    <source>
        <dbReference type="Proteomes" id="UP001066276"/>
    </source>
</evidence>
<reference evidence="1" key="1">
    <citation type="journal article" date="2022" name="bioRxiv">
        <title>Sequencing and chromosome-scale assembly of the giantPleurodeles waltlgenome.</title>
        <authorList>
            <person name="Brown T."/>
            <person name="Elewa A."/>
            <person name="Iarovenko S."/>
            <person name="Subramanian E."/>
            <person name="Araus A.J."/>
            <person name="Petzold A."/>
            <person name="Susuki M."/>
            <person name="Suzuki K.-i.T."/>
            <person name="Hayashi T."/>
            <person name="Toyoda A."/>
            <person name="Oliveira C."/>
            <person name="Osipova E."/>
            <person name="Leigh N.D."/>
            <person name="Simon A."/>
            <person name="Yun M.H."/>
        </authorList>
    </citation>
    <scope>NUCLEOTIDE SEQUENCE</scope>
    <source>
        <strain evidence="1">20211129_DDA</strain>
        <tissue evidence="1">Liver</tissue>
    </source>
</reference>
<gene>
    <name evidence="1" type="ORF">NDU88_006898</name>
</gene>
<dbReference type="EMBL" id="JANPWB010000012">
    <property type="protein sequence ID" value="KAJ1118710.1"/>
    <property type="molecule type" value="Genomic_DNA"/>
</dbReference>
<sequence>MPNRCWQARPEVEMRQASKCGQAAHERRINASCRDQSGISATPAWETQREPTCASASRAISNGTNKVLAER</sequence>
<proteinExistence type="predicted"/>
<name>A0AAV7NRH9_PLEWA</name>
<accession>A0AAV7NRH9</accession>
<dbReference type="Proteomes" id="UP001066276">
    <property type="component" value="Chromosome 8"/>
</dbReference>
<evidence type="ECO:0000313" key="1">
    <source>
        <dbReference type="EMBL" id="KAJ1118710.1"/>
    </source>
</evidence>
<keyword evidence="2" id="KW-1185">Reference proteome</keyword>